<dbReference type="PANTHER" id="PTHR10622:SF10">
    <property type="entry name" value="HET DOMAIN-CONTAINING PROTEIN"/>
    <property type="match status" value="1"/>
</dbReference>
<feature type="non-terminal residue" evidence="2">
    <location>
        <position position="183"/>
    </location>
</feature>
<proteinExistence type="predicted"/>
<dbReference type="EMBL" id="JAHMHS010000010">
    <property type="protein sequence ID" value="KAK1729782.1"/>
    <property type="molecule type" value="Genomic_DNA"/>
</dbReference>
<comment type="caution">
    <text evidence="2">The sequence shown here is derived from an EMBL/GenBank/DDBJ whole genome shotgun (WGS) entry which is preliminary data.</text>
</comment>
<dbReference type="AlphaFoldDB" id="A0AAD8XLT3"/>
<accession>A0AAD8XLT3</accession>
<protein>
    <recommendedName>
        <fullName evidence="1">DUF8212 domain-containing protein</fullName>
    </recommendedName>
</protein>
<dbReference type="GeneID" id="85387273"/>
<organism evidence="2 3">
    <name type="scientific">Glomerella acutata</name>
    <name type="common">Colletotrichum acutatum</name>
    <dbReference type="NCBI Taxonomy" id="27357"/>
    <lineage>
        <taxon>Eukaryota</taxon>
        <taxon>Fungi</taxon>
        <taxon>Dikarya</taxon>
        <taxon>Ascomycota</taxon>
        <taxon>Pezizomycotina</taxon>
        <taxon>Sordariomycetes</taxon>
        <taxon>Hypocreomycetidae</taxon>
        <taxon>Glomerellales</taxon>
        <taxon>Glomerellaceae</taxon>
        <taxon>Colletotrichum</taxon>
        <taxon>Colletotrichum acutatum species complex</taxon>
    </lineage>
</organism>
<evidence type="ECO:0000313" key="2">
    <source>
        <dbReference type="EMBL" id="KAK1729782.1"/>
    </source>
</evidence>
<dbReference type="PANTHER" id="PTHR10622">
    <property type="entry name" value="HET DOMAIN-CONTAINING PROTEIN"/>
    <property type="match status" value="1"/>
</dbReference>
<evidence type="ECO:0000313" key="3">
    <source>
        <dbReference type="Proteomes" id="UP001244207"/>
    </source>
</evidence>
<keyword evidence="3" id="KW-1185">Reference proteome</keyword>
<dbReference type="RefSeq" id="XP_060369837.1">
    <property type="nucleotide sequence ID" value="XM_060503374.1"/>
</dbReference>
<reference evidence="2" key="1">
    <citation type="submission" date="2021-12" db="EMBL/GenBank/DDBJ databases">
        <title>Comparative genomics, transcriptomics and evolutionary studies reveal genomic signatures of adaptation to plant cell wall in hemibiotrophic fungi.</title>
        <authorList>
            <consortium name="DOE Joint Genome Institute"/>
            <person name="Baroncelli R."/>
            <person name="Diaz J.F."/>
            <person name="Benocci T."/>
            <person name="Peng M."/>
            <person name="Battaglia E."/>
            <person name="Haridas S."/>
            <person name="Andreopoulos W."/>
            <person name="Labutti K."/>
            <person name="Pangilinan J."/>
            <person name="Floch G.L."/>
            <person name="Makela M.R."/>
            <person name="Henrissat B."/>
            <person name="Grigoriev I.V."/>
            <person name="Crouch J.A."/>
            <person name="De Vries R.P."/>
            <person name="Sukno S.A."/>
            <person name="Thon M.R."/>
        </authorList>
    </citation>
    <scope>NUCLEOTIDE SEQUENCE</scope>
    <source>
        <strain evidence="2">CBS 112980</strain>
    </source>
</reference>
<evidence type="ECO:0000259" key="1">
    <source>
        <dbReference type="Pfam" id="PF26640"/>
    </source>
</evidence>
<dbReference type="Proteomes" id="UP001244207">
    <property type="component" value="Unassembled WGS sequence"/>
</dbReference>
<dbReference type="Pfam" id="PF26640">
    <property type="entry name" value="DUF8212"/>
    <property type="match status" value="1"/>
</dbReference>
<feature type="domain" description="DUF8212" evidence="1">
    <location>
        <begin position="163"/>
        <end position="183"/>
    </location>
</feature>
<dbReference type="InterPro" id="IPR058525">
    <property type="entry name" value="DUF8212"/>
</dbReference>
<gene>
    <name evidence="2" type="ORF">BDZ83DRAFT_537678</name>
</gene>
<sequence>NGLNYIWIESLCVNRDSRSEVSEAINSGWKYFQSAALCLVYLPDLPCGTSQPDEETWRLSRYWSRVWSLQELVFASRICFYDSRWHLRGDTSSEGFSSLLSRVIGIDGDVLAKHKSVHEISIARKMSWGGGRISPRAEDLSYALLGIFGIRMPIAYGEGEESAFRRLQEEILRTTSDMTLFAW</sequence>
<name>A0AAD8XLT3_GLOAC</name>
<feature type="non-terminal residue" evidence="2">
    <location>
        <position position="1"/>
    </location>
</feature>